<feature type="transmembrane region" description="Helical" evidence="1">
    <location>
        <begin position="12"/>
        <end position="32"/>
    </location>
</feature>
<dbReference type="EMBL" id="JAJATZ010000003">
    <property type="protein sequence ID" value="MCB5199414.1"/>
    <property type="molecule type" value="Genomic_DNA"/>
</dbReference>
<keyword evidence="1" id="KW-0472">Membrane</keyword>
<sequence>MKGFNEIKTARAGLITACFGAATCALFAMLAIQEQSLLLLTGAAAGAFYGKVGFLRYKKGDE</sequence>
<protein>
    <recommendedName>
        <fullName evidence="4">Lipoprotein</fullName>
    </recommendedName>
</protein>
<keyword evidence="1" id="KW-0812">Transmembrane</keyword>
<keyword evidence="3" id="KW-1185">Reference proteome</keyword>
<evidence type="ECO:0008006" key="4">
    <source>
        <dbReference type="Google" id="ProtNLM"/>
    </source>
</evidence>
<feature type="transmembrane region" description="Helical" evidence="1">
    <location>
        <begin position="38"/>
        <end position="57"/>
    </location>
</feature>
<reference evidence="2" key="1">
    <citation type="submission" date="2021-10" db="EMBL/GenBank/DDBJ databases">
        <title>Loktanella gaetbuli sp. nov., isolated from a tidal flat.</title>
        <authorList>
            <person name="Park S."/>
            <person name="Yoon J.-H."/>
        </authorList>
    </citation>
    <scope>NUCLEOTIDE SEQUENCE</scope>
    <source>
        <strain evidence="2">TSTF-M6</strain>
    </source>
</reference>
<proteinExistence type="predicted"/>
<accession>A0ABS8BUK7</accession>
<dbReference type="Proteomes" id="UP001138961">
    <property type="component" value="Unassembled WGS sequence"/>
</dbReference>
<evidence type="ECO:0000313" key="2">
    <source>
        <dbReference type="EMBL" id="MCB5199414.1"/>
    </source>
</evidence>
<dbReference type="RefSeq" id="WP_090157942.1">
    <property type="nucleotide sequence ID" value="NZ_JAJATZ010000003.1"/>
</dbReference>
<gene>
    <name evidence="2" type="ORF">LGQ03_09180</name>
</gene>
<evidence type="ECO:0000256" key="1">
    <source>
        <dbReference type="SAM" id="Phobius"/>
    </source>
</evidence>
<comment type="caution">
    <text evidence="2">The sequence shown here is derived from an EMBL/GenBank/DDBJ whole genome shotgun (WGS) entry which is preliminary data.</text>
</comment>
<keyword evidence="1" id="KW-1133">Transmembrane helix</keyword>
<evidence type="ECO:0000313" key="3">
    <source>
        <dbReference type="Proteomes" id="UP001138961"/>
    </source>
</evidence>
<organism evidence="2 3">
    <name type="scientific">Loktanella gaetbuli</name>
    <dbReference type="NCBI Taxonomy" id="2881335"/>
    <lineage>
        <taxon>Bacteria</taxon>
        <taxon>Pseudomonadati</taxon>
        <taxon>Pseudomonadota</taxon>
        <taxon>Alphaproteobacteria</taxon>
        <taxon>Rhodobacterales</taxon>
        <taxon>Roseobacteraceae</taxon>
        <taxon>Loktanella</taxon>
    </lineage>
</organism>
<name>A0ABS8BUK7_9RHOB</name>